<organism evidence="2 3">
    <name type="scientific">Austropuccinia psidii MF-1</name>
    <dbReference type="NCBI Taxonomy" id="1389203"/>
    <lineage>
        <taxon>Eukaryota</taxon>
        <taxon>Fungi</taxon>
        <taxon>Dikarya</taxon>
        <taxon>Basidiomycota</taxon>
        <taxon>Pucciniomycotina</taxon>
        <taxon>Pucciniomycetes</taxon>
        <taxon>Pucciniales</taxon>
        <taxon>Sphaerophragmiaceae</taxon>
        <taxon>Austropuccinia</taxon>
    </lineage>
</organism>
<reference evidence="2" key="1">
    <citation type="submission" date="2021-03" db="EMBL/GenBank/DDBJ databases">
        <title>Draft genome sequence of rust myrtle Austropuccinia psidii MF-1, a brazilian biotype.</title>
        <authorList>
            <person name="Quecine M.C."/>
            <person name="Pachon D.M.R."/>
            <person name="Bonatelli M.L."/>
            <person name="Correr F.H."/>
            <person name="Franceschini L.M."/>
            <person name="Leite T.F."/>
            <person name="Margarido G.R.A."/>
            <person name="Almeida C.A."/>
            <person name="Ferrarezi J.A."/>
            <person name="Labate C.A."/>
        </authorList>
    </citation>
    <scope>NUCLEOTIDE SEQUENCE</scope>
    <source>
        <strain evidence="2">MF-1</strain>
    </source>
</reference>
<comment type="caution">
    <text evidence="2">The sequence shown here is derived from an EMBL/GenBank/DDBJ whole genome shotgun (WGS) entry which is preliminary data.</text>
</comment>
<dbReference type="InterPro" id="IPR013103">
    <property type="entry name" value="RVT_2"/>
</dbReference>
<dbReference type="EMBL" id="AVOT02007299">
    <property type="protein sequence ID" value="MBW0483596.1"/>
    <property type="molecule type" value="Genomic_DNA"/>
</dbReference>
<keyword evidence="3" id="KW-1185">Reference proteome</keyword>
<evidence type="ECO:0000313" key="3">
    <source>
        <dbReference type="Proteomes" id="UP000765509"/>
    </source>
</evidence>
<evidence type="ECO:0000259" key="1">
    <source>
        <dbReference type="Pfam" id="PF07727"/>
    </source>
</evidence>
<sequence length="181" mass="20528">MNNLHLGEFQMSEIAEEKAATIGHLLVTYDIQIPNPLKHTLSSPFASDWCDAAMTELNNFSKFEIWEPVIPFKGMKVLGGKWVFNIKQKVDGTIERLNAQYVARGFTQQPGIDSFNFYEPTASLSSLCLLLEMKVRQNFIMVGFDVSEAYLYSPIQEDVYVQAPIELQPELNGKVMKLNKS</sequence>
<dbReference type="AlphaFoldDB" id="A0A9Q3GXI7"/>
<accession>A0A9Q3GXI7</accession>
<gene>
    <name evidence="2" type="ORF">O181_023311</name>
</gene>
<evidence type="ECO:0000313" key="2">
    <source>
        <dbReference type="EMBL" id="MBW0483596.1"/>
    </source>
</evidence>
<protein>
    <recommendedName>
        <fullName evidence="1">Reverse transcriptase Ty1/copia-type domain-containing protein</fullName>
    </recommendedName>
</protein>
<dbReference type="OrthoDB" id="3064611at2759"/>
<proteinExistence type="predicted"/>
<dbReference type="Proteomes" id="UP000765509">
    <property type="component" value="Unassembled WGS sequence"/>
</dbReference>
<feature type="domain" description="Reverse transcriptase Ty1/copia-type" evidence="1">
    <location>
        <begin position="64"/>
        <end position="181"/>
    </location>
</feature>
<name>A0A9Q3GXI7_9BASI</name>
<dbReference type="Pfam" id="PF07727">
    <property type="entry name" value="RVT_2"/>
    <property type="match status" value="1"/>
</dbReference>